<keyword evidence="4" id="KW-1185">Reference proteome</keyword>
<proteinExistence type="predicted"/>
<evidence type="ECO:0008006" key="5">
    <source>
        <dbReference type="Google" id="ProtNLM"/>
    </source>
</evidence>
<name>A0ABS6TTX2_STRHA</name>
<dbReference type="RefSeq" id="WP_228870441.1">
    <property type="nucleotide sequence ID" value="NZ_JAHUVW010000001.1"/>
</dbReference>
<dbReference type="Pfam" id="PF19473">
    <property type="entry name" value="DUF6010"/>
    <property type="match status" value="1"/>
</dbReference>
<evidence type="ECO:0000313" key="4">
    <source>
        <dbReference type="Proteomes" id="UP000735541"/>
    </source>
</evidence>
<comment type="caution">
    <text evidence="3">The sequence shown here is derived from an EMBL/GenBank/DDBJ whole genome shotgun (WGS) entry which is preliminary data.</text>
</comment>
<feature type="region of interest" description="Disordered" evidence="1">
    <location>
        <begin position="127"/>
        <end position="146"/>
    </location>
</feature>
<reference evidence="3 4" key="1">
    <citation type="submission" date="2021-07" db="EMBL/GenBank/DDBJ databases">
        <title>Sequencing Streptomyces halstedii LGO-A4 genome an citrus endophytic actinomycete.</title>
        <authorList>
            <person name="Samborskyy M."/>
            <person name="Scott N."/>
            <person name="Deglau R."/>
            <person name="Dickens S."/>
            <person name="Oliveira L.G."/>
        </authorList>
    </citation>
    <scope>NUCLEOTIDE SEQUENCE [LARGE SCALE GENOMIC DNA]</scope>
    <source>
        <strain evidence="3 4">LGO-A4</strain>
    </source>
</reference>
<gene>
    <name evidence="3" type="ORF">STHAL_19995</name>
</gene>
<feature type="transmembrane region" description="Helical" evidence="2">
    <location>
        <begin position="38"/>
        <end position="62"/>
    </location>
</feature>
<protein>
    <recommendedName>
        <fullName evidence="5">Integral membrane protein</fullName>
    </recommendedName>
</protein>
<sequence length="146" mass="15825">MTLVSPLIVGIVYCSLMSLVKEPHRRHFNAIMVGGAGAAYLSGGGFGLWELPFVALMAYVAYRGLDSWTFIGIGWLLHTAWDVAHWLKGNPILPFAHNSSMGCALCDPVIALWCLCGGPSPTALVRRRRKPGRTTDPVHDHASVPS</sequence>
<keyword evidence="2" id="KW-1133">Transmembrane helix</keyword>
<evidence type="ECO:0000313" key="3">
    <source>
        <dbReference type="EMBL" id="MBV7671732.1"/>
    </source>
</evidence>
<dbReference type="EMBL" id="JAHUVW010000001">
    <property type="protein sequence ID" value="MBV7671732.1"/>
    <property type="molecule type" value="Genomic_DNA"/>
</dbReference>
<dbReference type="InterPro" id="IPR046052">
    <property type="entry name" value="DUF6010"/>
</dbReference>
<keyword evidence="2" id="KW-0812">Transmembrane</keyword>
<feature type="compositionally biased region" description="Basic and acidic residues" evidence="1">
    <location>
        <begin position="136"/>
        <end position="146"/>
    </location>
</feature>
<evidence type="ECO:0000256" key="2">
    <source>
        <dbReference type="SAM" id="Phobius"/>
    </source>
</evidence>
<dbReference type="Proteomes" id="UP000735541">
    <property type="component" value="Unassembled WGS sequence"/>
</dbReference>
<accession>A0ABS6TTX2</accession>
<organism evidence="3 4">
    <name type="scientific">Streptomyces halstedii</name>
    <dbReference type="NCBI Taxonomy" id="1944"/>
    <lineage>
        <taxon>Bacteria</taxon>
        <taxon>Bacillati</taxon>
        <taxon>Actinomycetota</taxon>
        <taxon>Actinomycetes</taxon>
        <taxon>Kitasatosporales</taxon>
        <taxon>Streptomycetaceae</taxon>
        <taxon>Streptomyces</taxon>
    </lineage>
</organism>
<keyword evidence="2" id="KW-0472">Membrane</keyword>
<evidence type="ECO:0000256" key="1">
    <source>
        <dbReference type="SAM" id="MobiDB-lite"/>
    </source>
</evidence>